<dbReference type="OrthoDB" id="9799092at2"/>
<keyword evidence="2" id="KW-1185">Reference proteome</keyword>
<protein>
    <recommendedName>
        <fullName evidence="3">GrpB family protein</fullName>
    </recommendedName>
</protein>
<dbReference type="PANTHER" id="PTHR34822:SF1">
    <property type="entry name" value="GRPB FAMILY PROTEIN"/>
    <property type="match status" value="1"/>
</dbReference>
<reference evidence="1 2" key="1">
    <citation type="submission" date="2018-08" db="EMBL/GenBank/DDBJ databases">
        <title>Murine metabolic-syndrome-specific gut microbial biobank.</title>
        <authorList>
            <person name="Liu C."/>
        </authorList>
    </citation>
    <scope>NUCLEOTIDE SEQUENCE [LARGE SCALE GENOMIC DNA]</scope>
    <source>
        <strain evidence="1 2">583</strain>
    </source>
</reference>
<dbReference type="Proteomes" id="UP000467132">
    <property type="component" value="Unassembled WGS sequence"/>
</dbReference>
<name>A0A845QUT1_9CLOT</name>
<dbReference type="RefSeq" id="WP_160196066.1">
    <property type="nucleotide sequence ID" value="NZ_QXXA01000003.1"/>
</dbReference>
<evidence type="ECO:0008006" key="3">
    <source>
        <dbReference type="Google" id="ProtNLM"/>
    </source>
</evidence>
<comment type="caution">
    <text evidence="1">The sequence shown here is derived from an EMBL/GenBank/DDBJ whole genome shotgun (WGS) entry which is preliminary data.</text>
</comment>
<dbReference type="AlphaFoldDB" id="A0A845QUT1"/>
<dbReference type="SUPFAM" id="SSF81301">
    <property type="entry name" value="Nucleotidyltransferase"/>
    <property type="match status" value="1"/>
</dbReference>
<accession>A0A845QUT1</accession>
<organism evidence="1 2">
    <name type="scientific">Senegalia massiliensis</name>
    <dbReference type="NCBI Taxonomy" id="1720316"/>
    <lineage>
        <taxon>Bacteria</taxon>
        <taxon>Bacillati</taxon>
        <taxon>Bacillota</taxon>
        <taxon>Clostridia</taxon>
        <taxon>Eubacteriales</taxon>
        <taxon>Clostridiaceae</taxon>
        <taxon>Senegalia</taxon>
    </lineage>
</organism>
<sequence length="71" mass="7904">MLGLPKGVIKLKTYNPQWVLEYEKERDILKDSIGNNIIDIQHVGSTSIEGLEAKPIIDIAIAVTSLEEGER</sequence>
<dbReference type="EMBL" id="QXXA01000003">
    <property type="protein sequence ID" value="NBI05559.1"/>
    <property type="molecule type" value="Genomic_DNA"/>
</dbReference>
<gene>
    <name evidence="1" type="ORF">D3Z33_01670</name>
</gene>
<evidence type="ECO:0000313" key="1">
    <source>
        <dbReference type="EMBL" id="NBI05559.1"/>
    </source>
</evidence>
<evidence type="ECO:0000313" key="2">
    <source>
        <dbReference type="Proteomes" id="UP000467132"/>
    </source>
</evidence>
<dbReference type="InterPro" id="IPR007344">
    <property type="entry name" value="GrpB/CoaE"/>
</dbReference>
<dbReference type="Pfam" id="PF04229">
    <property type="entry name" value="GrpB"/>
    <property type="match status" value="1"/>
</dbReference>
<dbReference type="PANTHER" id="PTHR34822">
    <property type="entry name" value="GRPB DOMAIN PROTEIN (AFU_ORTHOLOGUE AFUA_1G01530)"/>
    <property type="match status" value="1"/>
</dbReference>
<dbReference type="InterPro" id="IPR043519">
    <property type="entry name" value="NT_sf"/>
</dbReference>
<proteinExistence type="predicted"/>
<dbReference type="Gene3D" id="3.30.460.10">
    <property type="entry name" value="Beta Polymerase, domain 2"/>
    <property type="match status" value="1"/>
</dbReference>